<sequence>MKTASMRLVVGAGLLTVLLTGCASVTGTAASNGSAPAAGSGSAGSGSAGSGSAGSGSAAIATSAIPAEALLQPADLRGATAEPLANGEHAHVRPLRPCGTKPYPSDSTRTDAVAVQYTVPGIPQGATPFTVVEFVGRHKTGGAAAQFTEIRAALAKCPGGLGKDQFKWTVVESDSDSVLVKIEQKFSYGDQEPAVVAQYAALSMVNNSVVMVADLGWENTGGSEELVREFIVKAEKRAAAIK</sequence>
<dbReference type="Proteomes" id="UP000198688">
    <property type="component" value="Chromosome I"/>
</dbReference>
<dbReference type="EMBL" id="LT629758">
    <property type="protein sequence ID" value="SDT74687.1"/>
    <property type="molecule type" value="Genomic_DNA"/>
</dbReference>
<keyword evidence="4" id="KW-1185">Reference proteome</keyword>
<feature type="chain" id="PRO_5009271591" description="PknH-like extracellular domain-containing protein" evidence="2">
    <location>
        <begin position="30"/>
        <end position="242"/>
    </location>
</feature>
<proteinExistence type="predicted"/>
<gene>
    <name evidence="3" type="ORF">SAMN04489716_7063</name>
</gene>
<dbReference type="PROSITE" id="PS51257">
    <property type="entry name" value="PROKAR_LIPOPROTEIN"/>
    <property type="match status" value="1"/>
</dbReference>
<feature type="signal peptide" evidence="2">
    <location>
        <begin position="1"/>
        <end position="29"/>
    </location>
</feature>
<reference evidence="3 4" key="1">
    <citation type="submission" date="2016-10" db="EMBL/GenBank/DDBJ databases">
        <authorList>
            <person name="de Groot N.N."/>
        </authorList>
    </citation>
    <scope>NUCLEOTIDE SEQUENCE [LARGE SCALE GENOMIC DNA]</scope>
    <source>
        <strain evidence="3 4">DSM 43941</strain>
    </source>
</reference>
<evidence type="ECO:0000256" key="1">
    <source>
        <dbReference type="SAM" id="MobiDB-lite"/>
    </source>
</evidence>
<name>A0A1H2CWP5_9ACTN</name>
<accession>A0A1H2CWP5</accession>
<feature type="compositionally biased region" description="Gly residues" evidence="1">
    <location>
        <begin position="41"/>
        <end position="53"/>
    </location>
</feature>
<evidence type="ECO:0008006" key="5">
    <source>
        <dbReference type="Google" id="ProtNLM"/>
    </source>
</evidence>
<evidence type="ECO:0000256" key="2">
    <source>
        <dbReference type="SAM" id="SignalP"/>
    </source>
</evidence>
<evidence type="ECO:0000313" key="3">
    <source>
        <dbReference type="EMBL" id="SDT74687.1"/>
    </source>
</evidence>
<protein>
    <recommendedName>
        <fullName evidence="5">PknH-like extracellular domain-containing protein</fullName>
    </recommendedName>
</protein>
<dbReference type="AlphaFoldDB" id="A0A1H2CWP5"/>
<evidence type="ECO:0000313" key="4">
    <source>
        <dbReference type="Proteomes" id="UP000198688"/>
    </source>
</evidence>
<feature type="region of interest" description="Disordered" evidence="1">
    <location>
        <begin position="87"/>
        <end position="107"/>
    </location>
</feature>
<keyword evidence="2" id="KW-0732">Signal</keyword>
<feature type="compositionally biased region" description="Low complexity" evidence="1">
    <location>
        <begin position="30"/>
        <end position="40"/>
    </location>
</feature>
<feature type="region of interest" description="Disordered" evidence="1">
    <location>
        <begin position="30"/>
        <end position="53"/>
    </location>
</feature>
<organism evidence="3 4">
    <name type="scientific">Actinoplanes derwentensis</name>
    <dbReference type="NCBI Taxonomy" id="113562"/>
    <lineage>
        <taxon>Bacteria</taxon>
        <taxon>Bacillati</taxon>
        <taxon>Actinomycetota</taxon>
        <taxon>Actinomycetes</taxon>
        <taxon>Micromonosporales</taxon>
        <taxon>Micromonosporaceae</taxon>
        <taxon>Actinoplanes</taxon>
    </lineage>
</organism>